<feature type="compositionally biased region" description="Low complexity" evidence="1">
    <location>
        <begin position="92"/>
        <end position="104"/>
    </location>
</feature>
<feature type="compositionally biased region" description="Basic and acidic residues" evidence="1">
    <location>
        <begin position="107"/>
        <end position="117"/>
    </location>
</feature>
<evidence type="ECO:0000313" key="2">
    <source>
        <dbReference type="EMBL" id="CAB4673284.1"/>
    </source>
</evidence>
<gene>
    <name evidence="2" type="ORF">UFOPK2288_01151</name>
    <name evidence="3" type="ORF">UFOPK2589_00572</name>
</gene>
<evidence type="ECO:0000256" key="1">
    <source>
        <dbReference type="SAM" id="MobiDB-lite"/>
    </source>
</evidence>
<name>A0A6J6PHW2_9ZZZZ</name>
<sequence>MIAIASTASRAAGSAGPHPESIAFRAELTNSMMRATATLNLKDSTANPASCTALCVALRKETSPLEKSTPGALVMSPDKRHARLRNFTEPAGDTSDQSTSSSGGPEKTIDKRIASTP</sequence>
<proteinExistence type="predicted"/>
<feature type="region of interest" description="Disordered" evidence="1">
    <location>
        <begin position="63"/>
        <end position="117"/>
    </location>
</feature>
<dbReference type="AlphaFoldDB" id="A0A6J6PHW2"/>
<organism evidence="3">
    <name type="scientific">freshwater metagenome</name>
    <dbReference type="NCBI Taxonomy" id="449393"/>
    <lineage>
        <taxon>unclassified sequences</taxon>
        <taxon>metagenomes</taxon>
        <taxon>ecological metagenomes</taxon>
    </lineage>
</organism>
<dbReference type="EMBL" id="CAEZWS010000088">
    <property type="protein sequence ID" value="CAB4673284.1"/>
    <property type="molecule type" value="Genomic_DNA"/>
</dbReference>
<reference evidence="3" key="1">
    <citation type="submission" date="2020-05" db="EMBL/GenBank/DDBJ databases">
        <authorList>
            <person name="Chiriac C."/>
            <person name="Salcher M."/>
            <person name="Ghai R."/>
            <person name="Kavagutti S V."/>
        </authorList>
    </citation>
    <scope>NUCLEOTIDE SEQUENCE</scope>
</reference>
<protein>
    <submittedName>
        <fullName evidence="3">Unannotated protein</fullName>
    </submittedName>
</protein>
<accession>A0A6J6PHW2</accession>
<dbReference type="EMBL" id="CAEZXT010000026">
    <property type="protein sequence ID" value="CAB4696353.1"/>
    <property type="molecule type" value="Genomic_DNA"/>
</dbReference>
<evidence type="ECO:0000313" key="3">
    <source>
        <dbReference type="EMBL" id="CAB4696353.1"/>
    </source>
</evidence>